<dbReference type="GeneID" id="63725997"/>
<evidence type="ECO:0000256" key="1">
    <source>
        <dbReference type="SAM" id="MobiDB-lite"/>
    </source>
</evidence>
<dbReference type="RefSeq" id="XP_040670852.1">
    <property type="nucleotide sequence ID" value="XM_040810486.1"/>
</dbReference>
<sequence length="195" mass="21733">MPPPEKHGGGYVPALSGRLSFPIQRRSTTQPEQNAKATPRDSYQYLEGSKGVSHSTRNELHGGRFHPPPRAYTSNPKNNHNHNYNQSQQAHLGRPARVETMPHLQYHGKNHGGAYVPNIACSPFHTRNPADYRSNTTDGAFPVRKDGPYGVGAPEEAGRRDERHGGGYVPGFNTAGTNIPRSQDERNRFLKYLER</sequence>
<feature type="compositionally biased region" description="Basic and acidic residues" evidence="1">
    <location>
        <begin position="156"/>
        <end position="165"/>
    </location>
</feature>
<evidence type="ECO:0000313" key="2">
    <source>
        <dbReference type="EMBL" id="OJJ05090.1"/>
    </source>
</evidence>
<dbReference type="Proteomes" id="UP000184073">
    <property type="component" value="Unassembled WGS sequence"/>
</dbReference>
<dbReference type="VEuPathDB" id="FungiDB:ASPVEDRAFT_31501"/>
<reference evidence="3" key="1">
    <citation type="journal article" date="2017" name="Genome Biol.">
        <title>Comparative genomics reveals high biological diversity and specific adaptations in the industrially and medically important fungal genus Aspergillus.</title>
        <authorList>
            <person name="de Vries R.P."/>
            <person name="Riley R."/>
            <person name="Wiebenga A."/>
            <person name="Aguilar-Osorio G."/>
            <person name="Amillis S."/>
            <person name="Uchima C.A."/>
            <person name="Anderluh G."/>
            <person name="Asadollahi M."/>
            <person name="Askin M."/>
            <person name="Barry K."/>
            <person name="Battaglia E."/>
            <person name="Bayram O."/>
            <person name="Benocci T."/>
            <person name="Braus-Stromeyer S.A."/>
            <person name="Caldana C."/>
            <person name="Canovas D."/>
            <person name="Cerqueira G.C."/>
            <person name="Chen F."/>
            <person name="Chen W."/>
            <person name="Choi C."/>
            <person name="Clum A."/>
            <person name="Dos Santos R.A."/>
            <person name="Damasio A.R."/>
            <person name="Diallinas G."/>
            <person name="Emri T."/>
            <person name="Fekete E."/>
            <person name="Flipphi M."/>
            <person name="Freyberg S."/>
            <person name="Gallo A."/>
            <person name="Gournas C."/>
            <person name="Habgood R."/>
            <person name="Hainaut M."/>
            <person name="Harispe M.L."/>
            <person name="Henrissat B."/>
            <person name="Hilden K.S."/>
            <person name="Hope R."/>
            <person name="Hossain A."/>
            <person name="Karabika E."/>
            <person name="Karaffa L."/>
            <person name="Karanyi Z."/>
            <person name="Krasevec N."/>
            <person name="Kuo A."/>
            <person name="Kusch H."/>
            <person name="LaButti K."/>
            <person name="Lagendijk E.L."/>
            <person name="Lapidus A."/>
            <person name="Levasseur A."/>
            <person name="Lindquist E."/>
            <person name="Lipzen A."/>
            <person name="Logrieco A.F."/>
            <person name="MacCabe A."/>
            <person name="Maekelae M.R."/>
            <person name="Malavazi I."/>
            <person name="Melin P."/>
            <person name="Meyer V."/>
            <person name="Mielnichuk N."/>
            <person name="Miskei M."/>
            <person name="Molnar A.P."/>
            <person name="Mule G."/>
            <person name="Ngan C.Y."/>
            <person name="Orejas M."/>
            <person name="Orosz E."/>
            <person name="Ouedraogo J.P."/>
            <person name="Overkamp K.M."/>
            <person name="Park H.-S."/>
            <person name="Perrone G."/>
            <person name="Piumi F."/>
            <person name="Punt P.J."/>
            <person name="Ram A.F."/>
            <person name="Ramon A."/>
            <person name="Rauscher S."/>
            <person name="Record E."/>
            <person name="Riano-Pachon D.M."/>
            <person name="Robert V."/>
            <person name="Roehrig J."/>
            <person name="Ruller R."/>
            <person name="Salamov A."/>
            <person name="Salih N.S."/>
            <person name="Samson R.A."/>
            <person name="Sandor E."/>
            <person name="Sanguinetti M."/>
            <person name="Schuetze T."/>
            <person name="Sepcic K."/>
            <person name="Shelest E."/>
            <person name="Sherlock G."/>
            <person name="Sophianopoulou V."/>
            <person name="Squina F.M."/>
            <person name="Sun H."/>
            <person name="Susca A."/>
            <person name="Todd R.B."/>
            <person name="Tsang A."/>
            <person name="Unkles S.E."/>
            <person name="van de Wiele N."/>
            <person name="van Rossen-Uffink D."/>
            <person name="Oliveira J.V."/>
            <person name="Vesth T.C."/>
            <person name="Visser J."/>
            <person name="Yu J.-H."/>
            <person name="Zhou M."/>
            <person name="Andersen M.R."/>
            <person name="Archer D.B."/>
            <person name="Baker S.E."/>
            <person name="Benoit I."/>
            <person name="Brakhage A.A."/>
            <person name="Braus G.H."/>
            <person name="Fischer R."/>
            <person name="Frisvad J.C."/>
            <person name="Goldman G.H."/>
            <person name="Houbraken J."/>
            <person name="Oakley B."/>
            <person name="Pocsi I."/>
            <person name="Scazzocchio C."/>
            <person name="Seiboth B."/>
            <person name="vanKuyk P.A."/>
            <person name="Wortman J."/>
            <person name="Dyer P.S."/>
            <person name="Grigoriev I.V."/>
        </authorList>
    </citation>
    <scope>NUCLEOTIDE SEQUENCE [LARGE SCALE GENOMIC DNA]</scope>
    <source>
        <strain evidence="3">CBS 583.65</strain>
    </source>
</reference>
<name>A0A1L9PU54_ASPVE</name>
<feature type="compositionally biased region" description="Polar residues" evidence="1">
    <location>
        <begin position="25"/>
        <end position="36"/>
    </location>
</feature>
<gene>
    <name evidence="2" type="ORF">ASPVEDRAFT_31501</name>
</gene>
<dbReference type="EMBL" id="KV878132">
    <property type="protein sequence ID" value="OJJ05090.1"/>
    <property type="molecule type" value="Genomic_DNA"/>
</dbReference>
<feature type="compositionally biased region" description="Low complexity" evidence="1">
    <location>
        <begin position="75"/>
        <end position="91"/>
    </location>
</feature>
<proteinExistence type="predicted"/>
<accession>A0A1L9PU54</accession>
<evidence type="ECO:0000313" key="3">
    <source>
        <dbReference type="Proteomes" id="UP000184073"/>
    </source>
</evidence>
<feature type="region of interest" description="Disordered" evidence="1">
    <location>
        <begin position="134"/>
        <end position="186"/>
    </location>
</feature>
<feature type="region of interest" description="Disordered" evidence="1">
    <location>
        <begin position="1"/>
        <end position="93"/>
    </location>
</feature>
<dbReference type="AlphaFoldDB" id="A0A1L9PU54"/>
<keyword evidence="3" id="KW-1185">Reference proteome</keyword>
<organism evidence="2 3">
    <name type="scientific">Aspergillus versicolor CBS 583.65</name>
    <dbReference type="NCBI Taxonomy" id="1036611"/>
    <lineage>
        <taxon>Eukaryota</taxon>
        <taxon>Fungi</taxon>
        <taxon>Dikarya</taxon>
        <taxon>Ascomycota</taxon>
        <taxon>Pezizomycotina</taxon>
        <taxon>Eurotiomycetes</taxon>
        <taxon>Eurotiomycetidae</taxon>
        <taxon>Eurotiales</taxon>
        <taxon>Aspergillaceae</taxon>
        <taxon>Aspergillus</taxon>
        <taxon>Aspergillus subgen. Nidulantes</taxon>
    </lineage>
</organism>
<protein>
    <submittedName>
        <fullName evidence="2">Uncharacterized protein</fullName>
    </submittedName>
</protein>
<dbReference type="OrthoDB" id="4498064at2759"/>